<dbReference type="STRING" id="1300344.I598_1921"/>
<dbReference type="PATRIC" id="fig|1300344.3.peg.1929"/>
<reference evidence="2 3" key="1">
    <citation type="submission" date="2016-01" db="EMBL/GenBank/DDBJ databases">
        <title>Complete genome sequence of a soil Actinobacterium, Isoptericola dokdonensis DS-3.</title>
        <authorList>
            <person name="Kwon S.-K."/>
            <person name="Kim J.F."/>
        </authorList>
    </citation>
    <scope>NUCLEOTIDE SEQUENCE [LARGE SCALE GENOMIC DNA]</scope>
    <source>
        <strain evidence="2 3">DS-3</strain>
    </source>
</reference>
<evidence type="ECO:0000313" key="2">
    <source>
        <dbReference type="EMBL" id="ANC31469.1"/>
    </source>
</evidence>
<dbReference type="AlphaFoldDB" id="A0A168FDS4"/>
<dbReference type="RefSeq" id="WP_068202762.1">
    <property type="nucleotide sequence ID" value="NZ_CP014209.1"/>
</dbReference>
<sequence>MSTLDNRLHAEADRRSAPADPEPGLEEAIAWLRADGRVADEQIEGLVIDAEVYDVGGYVRAAQASALRGVAERHAHEVVGFDGRRHRVVEVATLTAAAAQIESGEPA</sequence>
<feature type="region of interest" description="Disordered" evidence="1">
    <location>
        <begin position="1"/>
        <end position="23"/>
    </location>
</feature>
<keyword evidence="3" id="KW-1185">Reference proteome</keyword>
<name>A0A168FDS4_9MICO</name>
<dbReference type="Proteomes" id="UP000076794">
    <property type="component" value="Chromosome"/>
</dbReference>
<feature type="compositionally biased region" description="Basic and acidic residues" evidence="1">
    <location>
        <begin position="1"/>
        <end position="17"/>
    </location>
</feature>
<organism evidence="2 3">
    <name type="scientific">Isoptericola dokdonensis DS-3</name>
    <dbReference type="NCBI Taxonomy" id="1300344"/>
    <lineage>
        <taxon>Bacteria</taxon>
        <taxon>Bacillati</taxon>
        <taxon>Actinomycetota</taxon>
        <taxon>Actinomycetes</taxon>
        <taxon>Micrococcales</taxon>
        <taxon>Promicromonosporaceae</taxon>
        <taxon>Isoptericola</taxon>
    </lineage>
</organism>
<dbReference type="KEGG" id="ido:I598_1921"/>
<proteinExistence type="predicted"/>
<evidence type="ECO:0000313" key="3">
    <source>
        <dbReference type="Proteomes" id="UP000076794"/>
    </source>
</evidence>
<gene>
    <name evidence="2" type="ORF">I598_1921</name>
</gene>
<accession>A0A168FDS4</accession>
<evidence type="ECO:0000256" key="1">
    <source>
        <dbReference type="SAM" id="MobiDB-lite"/>
    </source>
</evidence>
<protein>
    <submittedName>
        <fullName evidence="2">Uncharacterized protein</fullName>
    </submittedName>
</protein>
<dbReference type="EMBL" id="CP014209">
    <property type="protein sequence ID" value="ANC31469.1"/>
    <property type="molecule type" value="Genomic_DNA"/>
</dbReference>